<dbReference type="SUPFAM" id="SSF53850">
    <property type="entry name" value="Periplasmic binding protein-like II"/>
    <property type="match status" value="1"/>
</dbReference>
<evidence type="ECO:0000313" key="4">
    <source>
        <dbReference type="Proteomes" id="UP000324209"/>
    </source>
</evidence>
<dbReference type="InterPro" id="IPR007210">
    <property type="entry name" value="ABC_Gly_betaine_transp_sub-bd"/>
</dbReference>
<accession>A0A5C1QL87</accession>
<evidence type="ECO:0000259" key="2">
    <source>
        <dbReference type="Pfam" id="PF04069"/>
    </source>
</evidence>
<gene>
    <name evidence="3" type="ORF">EXM22_08905</name>
</gene>
<reference evidence="3 4" key="1">
    <citation type="submission" date="2019-02" db="EMBL/GenBank/DDBJ databases">
        <title>Complete Genome Sequence and Methylome Analysis of free living Spirochaetas.</title>
        <authorList>
            <person name="Fomenkov A."/>
            <person name="Dubinina G."/>
            <person name="Leshcheva N."/>
            <person name="Mikheeva N."/>
            <person name="Grabovich M."/>
            <person name="Vincze T."/>
            <person name="Roberts R.J."/>
        </authorList>
    </citation>
    <scope>NUCLEOTIDE SEQUENCE [LARGE SCALE GENOMIC DNA]</scope>
    <source>
        <strain evidence="3 4">K2</strain>
    </source>
</reference>
<dbReference type="EMBL" id="CP036150">
    <property type="protein sequence ID" value="QEN08098.1"/>
    <property type="molecule type" value="Genomic_DNA"/>
</dbReference>
<keyword evidence="4" id="KW-1185">Reference proteome</keyword>
<dbReference type="GO" id="GO:0022857">
    <property type="term" value="F:transmembrane transporter activity"/>
    <property type="evidence" value="ECO:0007669"/>
    <property type="project" value="InterPro"/>
</dbReference>
<feature type="domain" description="ABC-type glycine betaine transport system substrate-binding" evidence="2">
    <location>
        <begin position="31"/>
        <end position="293"/>
    </location>
</feature>
<dbReference type="Gene3D" id="3.40.190.100">
    <property type="entry name" value="Glycine betaine-binding periplasmic protein, domain 2"/>
    <property type="match status" value="1"/>
</dbReference>
<organism evidence="3 4">
    <name type="scientific">Oceanispirochaeta crateris</name>
    <dbReference type="NCBI Taxonomy" id="2518645"/>
    <lineage>
        <taxon>Bacteria</taxon>
        <taxon>Pseudomonadati</taxon>
        <taxon>Spirochaetota</taxon>
        <taxon>Spirochaetia</taxon>
        <taxon>Spirochaetales</taxon>
        <taxon>Spirochaetaceae</taxon>
        <taxon>Oceanispirochaeta</taxon>
    </lineage>
</organism>
<dbReference type="GO" id="GO:0043190">
    <property type="term" value="C:ATP-binding cassette (ABC) transporter complex"/>
    <property type="evidence" value="ECO:0007669"/>
    <property type="project" value="InterPro"/>
</dbReference>
<evidence type="ECO:0000256" key="1">
    <source>
        <dbReference type="SAM" id="SignalP"/>
    </source>
</evidence>
<dbReference type="RefSeq" id="WP_149486178.1">
    <property type="nucleotide sequence ID" value="NZ_CP036150.1"/>
</dbReference>
<dbReference type="Gene3D" id="3.40.190.10">
    <property type="entry name" value="Periplasmic binding protein-like II"/>
    <property type="match status" value="1"/>
</dbReference>
<name>A0A5C1QL87_9SPIO</name>
<dbReference type="CDD" id="cd13641">
    <property type="entry name" value="PBP2_HisX_like"/>
    <property type="match status" value="1"/>
</dbReference>
<keyword evidence="1" id="KW-0732">Signal</keyword>
<dbReference type="Pfam" id="PF04069">
    <property type="entry name" value="OpuAC"/>
    <property type="match status" value="1"/>
</dbReference>
<feature type="chain" id="PRO_5022895746" evidence="1">
    <location>
        <begin position="22"/>
        <end position="314"/>
    </location>
</feature>
<proteinExistence type="predicted"/>
<dbReference type="KEGG" id="ock:EXM22_08905"/>
<dbReference type="OrthoDB" id="9801163at2"/>
<protein>
    <submittedName>
        <fullName evidence="3">ABC transporter substrate-binding protein</fullName>
    </submittedName>
</protein>
<dbReference type="AlphaFoldDB" id="A0A5C1QL87"/>
<sequence>MKKSILIIQVLLLMFSFSLTAEGQKDNDTTTIVFGDVSWDSVQVHNRIVAFIIENGYTGYKADFIPGDTMPVINGVIRGDIDVDMESWHNNVYEIYEKGINSGDMVDLGKNMPDAPQGWWVPRYLVEGPDAQAPNLKSIDDLPQYADLFTDPEDSSKGIIYGGVAGWGQLAISEDFYEEHNLSETFNLGVAGSGTALAGTMVGAYAKKEPWVGYYWAPTAVLGKLDMIRLPGTEYPAAAVNILVNKSMLEKAPDVVEMLKKYSTTVDQNNQFLAKMDAEGWDTQQTAEWFLKNNEEVWTKWVSSEVAEKVKAAL</sequence>
<feature type="signal peptide" evidence="1">
    <location>
        <begin position="1"/>
        <end position="21"/>
    </location>
</feature>
<dbReference type="Proteomes" id="UP000324209">
    <property type="component" value="Chromosome"/>
</dbReference>
<evidence type="ECO:0000313" key="3">
    <source>
        <dbReference type="EMBL" id="QEN08098.1"/>
    </source>
</evidence>